<proteinExistence type="predicted"/>
<dbReference type="Proteomes" id="UP000887576">
    <property type="component" value="Unplaced"/>
</dbReference>
<sequence>MWLIVIDAKTNWLEIVRSKKQTTEATIKGLKNLFCRHGLPKQLVSDNGPAFTSAEFDEFCKKRNIEHIKSPAYHPQSNGEAERAVRTFKEWAEKQLKKGLSLEEAVATTLLLYRSTKSASLGESPAEAAFGRRLRTRLTIHAVNLEEGSHVKADFKPNDLVWVRVYNDEMNWKHGRVQKVKSRTTFLVEVDRQLVFRHRDQLKPAREVYMKSHGKAPIENEPNVASKNNRPPKRRLSPSNVSDWTSRLRPRKARKVGMIGVIMEEVSDFQERLKKNRDNPVYGFVPPSDTKLDFKAELPSSLPVVRTKPIPEWKVEVKPKTSQVSVVLTDLKDSCLARNSSTFLKTLSRINSVYIHRLSQFEAINVVETDSCLARNSSTFLKMLSRINSVYIHRLSQFEAINVVETVFSLIQELKDEPTFCQELIQLIRQLFLKYDIPGDLARTIYFDIRKKKDAIGLGSLLSLLETFICNGKIDAEDCADLITVAKLKLLNGTENSRLFVAKFLIACLKNTKSEALKIDLRSFLMPYCDDRCSKIRRIVIEGIEKFF</sequence>
<reference evidence="2" key="1">
    <citation type="submission" date="2022-11" db="UniProtKB">
        <authorList>
            <consortium name="WormBaseParasite"/>
        </authorList>
    </citation>
    <scope>IDENTIFICATION</scope>
</reference>
<name>A0AC34PYA7_9BILA</name>
<organism evidence="1 2">
    <name type="scientific">Panagrolaimus sp. JU765</name>
    <dbReference type="NCBI Taxonomy" id="591449"/>
    <lineage>
        <taxon>Eukaryota</taxon>
        <taxon>Metazoa</taxon>
        <taxon>Ecdysozoa</taxon>
        <taxon>Nematoda</taxon>
        <taxon>Chromadorea</taxon>
        <taxon>Rhabditida</taxon>
        <taxon>Tylenchina</taxon>
        <taxon>Panagrolaimomorpha</taxon>
        <taxon>Panagrolaimoidea</taxon>
        <taxon>Panagrolaimidae</taxon>
        <taxon>Panagrolaimus</taxon>
    </lineage>
</organism>
<accession>A0AC34PYA7</accession>
<evidence type="ECO:0000313" key="2">
    <source>
        <dbReference type="WBParaSite" id="JU765_v2.g11183.t1"/>
    </source>
</evidence>
<evidence type="ECO:0000313" key="1">
    <source>
        <dbReference type="Proteomes" id="UP000887576"/>
    </source>
</evidence>
<protein>
    <submittedName>
        <fullName evidence="2">Integrase catalytic domain-containing protein</fullName>
    </submittedName>
</protein>
<dbReference type="WBParaSite" id="JU765_v2.g11183.t1">
    <property type="protein sequence ID" value="JU765_v2.g11183.t1"/>
    <property type="gene ID" value="JU765_v2.g11183"/>
</dbReference>